<feature type="domain" description="NAD-dependent epimerase/dehydratase" evidence="4">
    <location>
        <begin position="17"/>
        <end position="262"/>
    </location>
</feature>
<dbReference type="SUPFAM" id="SSF51735">
    <property type="entry name" value="NAD(P)-binding Rossmann-fold domains"/>
    <property type="match status" value="1"/>
</dbReference>
<organism evidence="5 6">
    <name type="scientific">Penicillium olsonii</name>
    <dbReference type="NCBI Taxonomy" id="99116"/>
    <lineage>
        <taxon>Eukaryota</taxon>
        <taxon>Fungi</taxon>
        <taxon>Dikarya</taxon>
        <taxon>Ascomycota</taxon>
        <taxon>Pezizomycotina</taxon>
        <taxon>Eurotiomycetes</taxon>
        <taxon>Eurotiomycetidae</taxon>
        <taxon>Eurotiales</taxon>
        <taxon>Aspergillaceae</taxon>
        <taxon>Penicillium</taxon>
    </lineage>
</organism>
<protein>
    <recommendedName>
        <fullName evidence="4">NAD-dependent epimerase/dehydratase domain-containing protein</fullName>
    </recommendedName>
</protein>
<comment type="caution">
    <text evidence="5">The sequence shown here is derived from an EMBL/GenBank/DDBJ whole genome shotgun (WGS) entry which is preliminary data.</text>
</comment>
<evidence type="ECO:0000256" key="1">
    <source>
        <dbReference type="ARBA" id="ARBA00023002"/>
    </source>
</evidence>
<evidence type="ECO:0000256" key="3">
    <source>
        <dbReference type="SAM" id="MobiDB-lite"/>
    </source>
</evidence>
<accession>A0A9W4MIR2</accession>
<comment type="similarity">
    <text evidence="2">Belongs to the NAD(P)-dependent epimerase/dehydratase family. Dihydroflavonol-4-reductase subfamily.</text>
</comment>
<dbReference type="Pfam" id="PF01370">
    <property type="entry name" value="Epimerase"/>
    <property type="match status" value="1"/>
</dbReference>
<dbReference type="Gene3D" id="3.40.50.720">
    <property type="entry name" value="NAD(P)-binding Rossmann-like Domain"/>
    <property type="match status" value="1"/>
</dbReference>
<name>A0A9W4MIR2_PENOL</name>
<dbReference type="InterPro" id="IPR050425">
    <property type="entry name" value="NAD(P)_dehydrat-like"/>
</dbReference>
<gene>
    <name evidence="5" type="ORF">POLS_LOCUS106</name>
</gene>
<reference evidence="5" key="1">
    <citation type="submission" date="2021-07" db="EMBL/GenBank/DDBJ databases">
        <authorList>
            <person name="Branca A.L. A."/>
        </authorList>
    </citation>
    <scope>NUCLEOTIDE SEQUENCE</scope>
</reference>
<sequence>MLCPESTQTLTGICLDLGGTGFIGLYILQQLLQEGYDVLAIVRDAEKGRYLCSKFGEKVDFAVVEDITKPDAFDAVFQTAGQVEYVIHAASPFIYGHSDAKTEVLEPSIEGSLQILRSVLNWAPSVKQVVLTSSLAAMVADPSATGPINESHWNPITFEDSLKPKNTYIGSKALAERAAWDFMSQYPGIHFSLTTICPGLVFGPPMFPSQSGEKDNTSIQFINELVQGLHADAVPEAPVPMWVDVQAVSSAHVLAIRKKAAQDHRFALVNGLYTVDEVVGIMRDQFPQLEGRLPAPGNSSKPPMELDNSRSRDVLGVGYRSLEDCITETTKSLMASNGI</sequence>
<dbReference type="InterPro" id="IPR001509">
    <property type="entry name" value="Epimerase_deHydtase"/>
</dbReference>
<dbReference type="PANTHER" id="PTHR10366">
    <property type="entry name" value="NAD DEPENDENT EPIMERASE/DEHYDRATASE"/>
    <property type="match status" value="1"/>
</dbReference>
<keyword evidence="6" id="KW-1185">Reference proteome</keyword>
<dbReference type="Proteomes" id="UP001153618">
    <property type="component" value="Unassembled WGS sequence"/>
</dbReference>
<evidence type="ECO:0000256" key="2">
    <source>
        <dbReference type="ARBA" id="ARBA00023445"/>
    </source>
</evidence>
<dbReference type="InterPro" id="IPR036291">
    <property type="entry name" value="NAD(P)-bd_dom_sf"/>
</dbReference>
<evidence type="ECO:0000313" key="6">
    <source>
        <dbReference type="Proteomes" id="UP001153618"/>
    </source>
</evidence>
<feature type="region of interest" description="Disordered" evidence="3">
    <location>
        <begin position="290"/>
        <end position="310"/>
    </location>
</feature>
<evidence type="ECO:0000259" key="4">
    <source>
        <dbReference type="Pfam" id="PF01370"/>
    </source>
</evidence>
<dbReference type="AlphaFoldDB" id="A0A9W4MIR2"/>
<evidence type="ECO:0000313" key="5">
    <source>
        <dbReference type="EMBL" id="CAG7938666.1"/>
    </source>
</evidence>
<dbReference type="EMBL" id="CAJVOS010000006">
    <property type="protein sequence ID" value="CAG7938666.1"/>
    <property type="molecule type" value="Genomic_DNA"/>
</dbReference>
<proteinExistence type="inferred from homology"/>
<keyword evidence="1" id="KW-0560">Oxidoreductase</keyword>
<dbReference type="GO" id="GO:0016616">
    <property type="term" value="F:oxidoreductase activity, acting on the CH-OH group of donors, NAD or NADP as acceptor"/>
    <property type="evidence" value="ECO:0007669"/>
    <property type="project" value="TreeGrafter"/>
</dbReference>
<dbReference type="PANTHER" id="PTHR10366:SF564">
    <property type="entry name" value="STEROL-4-ALPHA-CARBOXYLATE 3-DEHYDROGENASE, DECARBOXYLATING"/>
    <property type="match status" value="1"/>
</dbReference>
<dbReference type="OrthoDB" id="2735536at2759"/>